<dbReference type="EMBL" id="LGHJ01000016">
    <property type="protein sequence ID" value="KPL74954.1"/>
    <property type="molecule type" value="Genomic_DNA"/>
</dbReference>
<proteinExistence type="predicted"/>
<dbReference type="AlphaFoldDB" id="A0A0N8GMD0"/>
<dbReference type="STRING" id="360411.AC812_10590"/>
<gene>
    <name evidence="1" type="ORF">AC812_10590</name>
</gene>
<organism evidence="1 2">
    <name type="scientific">Bellilinea caldifistulae</name>
    <dbReference type="NCBI Taxonomy" id="360411"/>
    <lineage>
        <taxon>Bacteria</taxon>
        <taxon>Bacillati</taxon>
        <taxon>Chloroflexota</taxon>
        <taxon>Anaerolineae</taxon>
        <taxon>Anaerolineales</taxon>
        <taxon>Anaerolineaceae</taxon>
        <taxon>Bellilinea</taxon>
    </lineage>
</organism>
<keyword evidence="2" id="KW-1185">Reference proteome</keyword>
<evidence type="ECO:0000313" key="1">
    <source>
        <dbReference type="EMBL" id="KPL74954.1"/>
    </source>
</evidence>
<dbReference type="Proteomes" id="UP000050514">
    <property type="component" value="Unassembled WGS sequence"/>
</dbReference>
<name>A0A0N8GMD0_9CHLR</name>
<evidence type="ECO:0000313" key="2">
    <source>
        <dbReference type="Proteomes" id="UP000050514"/>
    </source>
</evidence>
<sequence length="76" mass="9236">MPMSWSTEYGLRRAIRSGDEEHIEELLHRNRFVDFDEVKQIFEDERKGRIRPIGNIEYGDLEIRDKFGRPDVRRRC</sequence>
<reference evidence="1 2" key="1">
    <citation type="submission" date="2015-07" db="EMBL/GenBank/DDBJ databases">
        <title>Draft genome of Bellilinea caldifistulae DSM 17877.</title>
        <authorList>
            <person name="Hemp J."/>
            <person name="Ward L.M."/>
            <person name="Pace L.A."/>
            <person name="Fischer W.W."/>
        </authorList>
    </citation>
    <scope>NUCLEOTIDE SEQUENCE [LARGE SCALE GENOMIC DNA]</scope>
    <source>
        <strain evidence="1 2">GOMI-1</strain>
    </source>
</reference>
<comment type="caution">
    <text evidence="1">The sequence shown here is derived from an EMBL/GenBank/DDBJ whole genome shotgun (WGS) entry which is preliminary data.</text>
</comment>
<protein>
    <submittedName>
        <fullName evidence="1">Uncharacterized protein</fullName>
    </submittedName>
</protein>
<accession>A0A0N8GMD0</accession>